<dbReference type="InterPro" id="IPR036390">
    <property type="entry name" value="WH_DNA-bd_sf"/>
</dbReference>
<dbReference type="RefSeq" id="WP_354700831.1">
    <property type="nucleotide sequence ID" value="NZ_CP114014.1"/>
</dbReference>
<accession>A0AAU7ARG9</accession>
<dbReference type="Pfam" id="PF12802">
    <property type="entry name" value="MarR_2"/>
    <property type="match status" value="1"/>
</dbReference>
<dbReference type="PROSITE" id="PS50995">
    <property type="entry name" value="HTH_MARR_2"/>
    <property type="match status" value="1"/>
</dbReference>
<dbReference type="AlphaFoldDB" id="A0AAU7ARG9"/>
<reference evidence="2" key="1">
    <citation type="submission" date="2022-12" db="EMBL/GenBank/DDBJ databases">
        <title>Paraconexibacter alkalitolerans sp. nov. and Baekduia alba sp. nov., isolated from soil and emended description of the genera Paraconexibacter (Chun et al., 2020) and Baekduia (An et al., 2020).</title>
        <authorList>
            <person name="Vieira S."/>
            <person name="Huber K.J."/>
            <person name="Geppert A."/>
            <person name="Wolf J."/>
            <person name="Neumann-Schaal M."/>
            <person name="Muesken M."/>
            <person name="Overmann J."/>
        </authorList>
    </citation>
    <scope>NUCLEOTIDE SEQUENCE</scope>
    <source>
        <strain evidence="2">AEG42_29</strain>
    </source>
</reference>
<dbReference type="PANTHER" id="PTHR33164">
    <property type="entry name" value="TRANSCRIPTIONAL REGULATOR, MARR FAMILY"/>
    <property type="match status" value="1"/>
</dbReference>
<gene>
    <name evidence="2" type="ORF">DSM112329_01123</name>
</gene>
<proteinExistence type="predicted"/>
<name>A0AAU7ARG9_9ACTN</name>
<dbReference type="KEGG" id="parq:DSM112329_01123"/>
<evidence type="ECO:0000313" key="2">
    <source>
        <dbReference type="EMBL" id="XAY04290.1"/>
    </source>
</evidence>
<feature type="domain" description="HTH marR-type" evidence="1">
    <location>
        <begin position="1"/>
        <end position="141"/>
    </location>
</feature>
<evidence type="ECO:0000259" key="1">
    <source>
        <dbReference type="PROSITE" id="PS50995"/>
    </source>
</evidence>
<dbReference type="GO" id="GO:0003700">
    <property type="term" value="F:DNA-binding transcription factor activity"/>
    <property type="evidence" value="ECO:0007669"/>
    <property type="project" value="InterPro"/>
</dbReference>
<dbReference type="GO" id="GO:0006950">
    <property type="term" value="P:response to stress"/>
    <property type="evidence" value="ECO:0007669"/>
    <property type="project" value="TreeGrafter"/>
</dbReference>
<dbReference type="EMBL" id="CP114014">
    <property type="protein sequence ID" value="XAY04290.1"/>
    <property type="molecule type" value="Genomic_DNA"/>
</dbReference>
<dbReference type="InterPro" id="IPR000835">
    <property type="entry name" value="HTH_MarR-typ"/>
</dbReference>
<organism evidence="2">
    <name type="scientific">Paraconexibacter sp. AEG42_29</name>
    <dbReference type="NCBI Taxonomy" id="2997339"/>
    <lineage>
        <taxon>Bacteria</taxon>
        <taxon>Bacillati</taxon>
        <taxon>Actinomycetota</taxon>
        <taxon>Thermoleophilia</taxon>
        <taxon>Solirubrobacterales</taxon>
        <taxon>Paraconexibacteraceae</taxon>
        <taxon>Paraconexibacter</taxon>
    </lineage>
</organism>
<dbReference type="SUPFAM" id="SSF46785">
    <property type="entry name" value="Winged helix' DNA-binding domain"/>
    <property type="match status" value="1"/>
</dbReference>
<dbReference type="Gene3D" id="1.10.10.10">
    <property type="entry name" value="Winged helix-like DNA-binding domain superfamily/Winged helix DNA-binding domain"/>
    <property type="match status" value="1"/>
</dbReference>
<dbReference type="InterPro" id="IPR036388">
    <property type="entry name" value="WH-like_DNA-bd_sf"/>
</dbReference>
<protein>
    <recommendedName>
        <fullName evidence="1">HTH marR-type domain-containing protein</fullName>
    </recommendedName>
</protein>
<dbReference type="PANTHER" id="PTHR33164:SF43">
    <property type="entry name" value="HTH-TYPE TRANSCRIPTIONAL REPRESSOR YETL"/>
    <property type="match status" value="1"/>
</dbReference>
<dbReference type="SMART" id="SM00347">
    <property type="entry name" value="HTH_MARR"/>
    <property type="match status" value="1"/>
</dbReference>
<dbReference type="InterPro" id="IPR039422">
    <property type="entry name" value="MarR/SlyA-like"/>
</dbReference>
<sequence length="145" mass="15741">MSSPPPPPSVIALLRMAWEDAILEVHDGLVDAGFEDIRPAHRIVLRDVLTAGLRPTDLAARLGVSKQAANDVLREFEAGGYITLVPDPEDGRAKRIQATERGTALVQTASRVSVEIADRWAASVGERRFAQFEEVLREVADDATG</sequence>